<comment type="caution">
    <text evidence="3">The sequence shown here is derived from an EMBL/GenBank/DDBJ whole genome shotgun (WGS) entry which is preliminary data.</text>
</comment>
<feature type="region of interest" description="Disordered" evidence="1">
    <location>
        <begin position="16"/>
        <end position="57"/>
    </location>
</feature>
<proteinExistence type="predicted"/>
<dbReference type="AlphaFoldDB" id="A0A7W3MUJ7"/>
<dbReference type="Proteomes" id="UP000539313">
    <property type="component" value="Unassembled WGS sequence"/>
</dbReference>
<sequence>MGVQDDFDLWESELRGLLPPSPDPLDTGAPVPPPLPARPKPENAPDAPVDDSTDRRPGGRALLAVSALLGGGCALLFYLGGEALGAVVLVLCALILLLWRIGW</sequence>
<keyword evidence="2" id="KW-0812">Transmembrane</keyword>
<feature type="transmembrane region" description="Helical" evidence="2">
    <location>
        <begin position="84"/>
        <end position="102"/>
    </location>
</feature>
<organism evidence="3 4">
    <name type="scientific">Thermomonospora cellulosilytica</name>
    <dbReference type="NCBI Taxonomy" id="1411118"/>
    <lineage>
        <taxon>Bacteria</taxon>
        <taxon>Bacillati</taxon>
        <taxon>Actinomycetota</taxon>
        <taxon>Actinomycetes</taxon>
        <taxon>Streptosporangiales</taxon>
        <taxon>Thermomonosporaceae</taxon>
        <taxon>Thermomonospora</taxon>
    </lineage>
</organism>
<evidence type="ECO:0000313" key="4">
    <source>
        <dbReference type="Proteomes" id="UP000539313"/>
    </source>
</evidence>
<name>A0A7W3MUJ7_9ACTN</name>
<protein>
    <submittedName>
        <fullName evidence="3">Uncharacterized protein</fullName>
    </submittedName>
</protein>
<dbReference type="EMBL" id="JACJII010000001">
    <property type="protein sequence ID" value="MBA9002183.1"/>
    <property type="molecule type" value="Genomic_DNA"/>
</dbReference>
<keyword evidence="2" id="KW-1133">Transmembrane helix</keyword>
<keyword evidence="4" id="KW-1185">Reference proteome</keyword>
<reference evidence="3 4" key="1">
    <citation type="submission" date="2020-08" db="EMBL/GenBank/DDBJ databases">
        <title>Sequencing the genomes of 1000 actinobacteria strains.</title>
        <authorList>
            <person name="Klenk H.-P."/>
        </authorList>
    </citation>
    <scope>NUCLEOTIDE SEQUENCE [LARGE SCALE GENOMIC DNA]</scope>
    <source>
        <strain evidence="3 4">DSM 45823</strain>
    </source>
</reference>
<keyword evidence="2" id="KW-0472">Membrane</keyword>
<accession>A0A7W3MUJ7</accession>
<gene>
    <name evidence="3" type="ORF">HNR21_001065</name>
</gene>
<dbReference type="RefSeq" id="WP_182704299.1">
    <property type="nucleotide sequence ID" value="NZ_JACJII010000001.1"/>
</dbReference>
<evidence type="ECO:0000256" key="2">
    <source>
        <dbReference type="SAM" id="Phobius"/>
    </source>
</evidence>
<evidence type="ECO:0000256" key="1">
    <source>
        <dbReference type="SAM" id="MobiDB-lite"/>
    </source>
</evidence>
<evidence type="ECO:0000313" key="3">
    <source>
        <dbReference type="EMBL" id="MBA9002183.1"/>
    </source>
</evidence>
<feature type="transmembrane region" description="Helical" evidence="2">
    <location>
        <begin position="61"/>
        <end position="78"/>
    </location>
</feature>